<protein>
    <submittedName>
        <fullName evidence="1">Uncharacterized protein</fullName>
    </submittedName>
</protein>
<dbReference type="PANTHER" id="PTHR14659">
    <property type="entry name" value="ALPHA- AND GAMMA-ADAPTIN-BINDING PROTEIN P34"/>
    <property type="match status" value="1"/>
</dbReference>
<reference evidence="1 2" key="1">
    <citation type="journal article" date="2023" name="Plants (Basel)">
        <title>Bridging the Gap: Combining Genomics and Transcriptomics Approaches to Understand Stylosanthes scabra, an Orphan Legume from the Brazilian Caatinga.</title>
        <authorList>
            <person name="Ferreira-Neto J.R.C."/>
            <person name="da Silva M.D."/>
            <person name="Binneck E."/>
            <person name="de Melo N.F."/>
            <person name="da Silva R.H."/>
            <person name="de Melo A.L.T.M."/>
            <person name="Pandolfi V."/>
            <person name="Bustamante F.O."/>
            <person name="Brasileiro-Vidal A.C."/>
            <person name="Benko-Iseppon A.M."/>
        </authorList>
    </citation>
    <scope>NUCLEOTIDE SEQUENCE [LARGE SCALE GENOMIC DNA]</scope>
    <source>
        <tissue evidence="1">Leaves</tissue>
    </source>
</reference>
<dbReference type="Gene3D" id="3.40.50.300">
    <property type="entry name" value="P-loop containing nucleotide triphosphate hydrolases"/>
    <property type="match status" value="1"/>
</dbReference>
<comment type="caution">
    <text evidence="1">The sequence shown here is derived from an EMBL/GenBank/DDBJ whole genome shotgun (WGS) entry which is preliminary data.</text>
</comment>
<dbReference type="Pfam" id="PF10199">
    <property type="entry name" value="Adaptin_binding"/>
    <property type="match status" value="1"/>
</dbReference>
<evidence type="ECO:0000313" key="1">
    <source>
        <dbReference type="EMBL" id="MED6143488.1"/>
    </source>
</evidence>
<dbReference type="PANTHER" id="PTHR14659:SF1">
    <property type="entry name" value="ALPHA- AND GAMMA-ADAPTIN-BINDING PROTEIN P34"/>
    <property type="match status" value="1"/>
</dbReference>
<keyword evidence="2" id="KW-1185">Reference proteome</keyword>
<sequence>MNANASIKDPIPLENRPGIFIIGSPNVGKRTLLSRLLSVDFEDFSDSASEVNVHGWNISNKYYSADVSLWTANLRGDNCSVGKLSILQQLEALVMVFDMSDLSSLTALQDWVSRNDIRNFEILLCIGNKVDLLPGHPVHAEYRRRLLKLEDSVVDPYAQVDGYGISESEGSSLLGDEESSGDIRKSCLEWCTENNIEFIEACASNADFDKCLSVDGDSQGVERLFGALSAHMWPGMILKSDNRTNESLLPVKEELSSEESDYELEYEVLSAGSAEPWDDTELRWVSATSLDAGGSVPHDNLNKECENEDGIMPHKEFEPSTSSTAFQDESDKEVVADMDDLECENSDAGKFLDLEDLEQMMSEIGNMRASLRLMPDFQRREMAAKLAMKMASVFGGESDEEEKIGSI</sequence>
<dbReference type="CDD" id="cd00882">
    <property type="entry name" value="Ras_like_GTPase"/>
    <property type="match status" value="1"/>
</dbReference>
<dbReference type="SUPFAM" id="SSF52540">
    <property type="entry name" value="P-loop containing nucleoside triphosphate hydrolases"/>
    <property type="match status" value="1"/>
</dbReference>
<evidence type="ECO:0000313" key="2">
    <source>
        <dbReference type="Proteomes" id="UP001341840"/>
    </source>
</evidence>
<gene>
    <name evidence="1" type="ORF">PIB30_006748</name>
</gene>
<organism evidence="1 2">
    <name type="scientific">Stylosanthes scabra</name>
    <dbReference type="NCBI Taxonomy" id="79078"/>
    <lineage>
        <taxon>Eukaryota</taxon>
        <taxon>Viridiplantae</taxon>
        <taxon>Streptophyta</taxon>
        <taxon>Embryophyta</taxon>
        <taxon>Tracheophyta</taxon>
        <taxon>Spermatophyta</taxon>
        <taxon>Magnoliopsida</taxon>
        <taxon>eudicotyledons</taxon>
        <taxon>Gunneridae</taxon>
        <taxon>Pentapetalae</taxon>
        <taxon>rosids</taxon>
        <taxon>fabids</taxon>
        <taxon>Fabales</taxon>
        <taxon>Fabaceae</taxon>
        <taxon>Papilionoideae</taxon>
        <taxon>50 kb inversion clade</taxon>
        <taxon>dalbergioids sensu lato</taxon>
        <taxon>Dalbergieae</taxon>
        <taxon>Pterocarpus clade</taxon>
        <taxon>Stylosanthes</taxon>
    </lineage>
</organism>
<dbReference type="InterPro" id="IPR019341">
    <property type="entry name" value="Alpha/Gamma-adaptin-bd_p34"/>
</dbReference>
<dbReference type="EMBL" id="JASCZI010090635">
    <property type="protein sequence ID" value="MED6143488.1"/>
    <property type="molecule type" value="Genomic_DNA"/>
</dbReference>
<dbReference type="Pfam" id="PF00071">
    <property type="entry name" value="Ras"/>
    <property type="match status" value="1"/>
</dbReference>
<dbReference type="InterPro" id="IPR027417">
    <property type="entry name" value="P-loop_NTPase"/>
</dbReference>
<proteinExistence type="predicted"/>
<dbReference type="InterPro" id="IPR001806">
    <property type="entry name" value="Small_GTPase"/>
</dbReference>
<name>A0ABU6T648_9FABA</name>
<accession>A0ABU6T648</accession>
<dbReference type="Proteomes" id="UP001341840">
    <property type="component" value="Unassembled WGS sequence"/>
</dbReference>